<dbReference type="SMART" id="SM00490">
    <property type="entry name" value="HELICc"/>
    <property type="match status" value="1"/>
</dbReference>
<dbReference type="CDD" id="cd18793">
    <property type="entry name" value="SF2_C_SNF"/>
    <property type="match status" value="1"/>
</dbReference>
<dbReference type="GO" id="GO:0005524">
    <property type="term" value="F:ATP binding"/>
    <property type="evidence" value="ECO:0007669"/>
    <property type="project" value="UniProtKB-KW"/>
</dbReference>
<evidence type="ECO:0000256" key="5">
    <source>
        <dbReference type="ARBA" id="ARBA00022806"/>
    </source>
</evidence>
<feature type="region of interest" description="Disordered" evidence="9">
    <location>
        <begin position="1"/>
        <end position="107"/>
    </location>
</feature>
<keyword evidence="6" id="KW-0067">ATP-binding</keyword>
<comment type="similarity">
    <text evidence="2">Belongs to the SNF2/RAD54 helicase family.</text>
</comment>
<keyword evidence="3" id="KW-0547">Nucleotide-binding</keyword>
<dbReference type="PROSITE" id="PS51194">
    <property type="entry name" value="HELICASE_CTER"/>
    <property type="match status" value="1"/>
</dbReference>
<evidence type="ECO:0000256" key="2">
    <source>
        <dbReference type="ARBA" id="ARBA00007025"/>
    </source>
</evidence>
<feature type="compositionally biased region" description="Acidic residues" evidence="9">
    <location>
        <begin position="24"/>
        <end position="40"/>
    </location>
</feature>
<evidence type="ECO:0000313" key="12">
    <source>
        <dbReference type="EMBL" id="GMM56279.1"/>
    </source>
</evidence>
<reference evidence="12 13" key="1">
    <citation type="journal article" date="2023" name="Elife">
        <title>Identification of key yeast species and microbe-microbe interactions impacting larval growth of Drosophila in the wild.</title>
        <authorList>
            <person name="Mure A."/>
            <person name="Sugiura Y."/>
            <person name="Maeda R."/>
            <person name="Honda K."/>
            <person name="Sakurai N."/>
            <person name="Takahashi Y."/>
            <person name="Watada M."/>
            <person name="Katoh T."/>
            <person name="Gotoh A."/>
            <person name="Gotoh Y."/>
            <person name="Taniguchi I."/>
            <person name="Nakamura K."/>
            <person name="Hayashi T."/>
            <person name="Katayama T."/>
            <person name="Uemura T."/>
            <person name="Hattori Y."/>
        </authorList>
    </citation>
    <scope>NUCLEOTIDE SEQUENCE [LARGE SCALE GENOMIC DNA]</scope>
    <source>
        <strain evidence="12 13">KH-74</strain>
    </source>
</reference>
<dbReference type="InterPro" id="IPR038718">
    <property type="entry name" value="SNF2-like_sf"/>
</dbReference>
<keyword evidence="8" id="KW-0539">Nucleus</keyword>
<accession>A0AAV5RXD8</accession>
<feature type="domain" description="Helicase C-terminal" evidence="11">
    <location>
        <begin position="619"/>
        <end position="770"/>
    </location>
</feature>
<name>A0AAV5RXD8_MAUHU</name>
<keyword evidence="7" id="KW-0175">Coiled coil</keyword>
<evidence type="ECO:0000259" key="11">
    <source>
        <dbReference type="PROSITE" id="PS51194"/>
    </source>
</evidence>
<evidence type="ECO:0000256" key="6">
    <source>
        <dbReference type="ARBA" id="ARBA00022840"/>
    </source>
</evidence>
<dbReference type="InterPro" id="IPR014001">
    <property type="entry name" value="Helicase_ATP-bd"/>
</dbReference>
<dbReference type="InterPro" id="IPR049730">
    <property type="entry name" value="SNF2/RAD54-like_C"/>
</dbReference>
<dbReference type="GO" id="GO:0016787">
    <property type="term" value="F:hydrolase activity"/>
    <property type="evidence" value="ECO:0007669"/>
    <property type="project" value="UniProtKB-KW"/>
</dbReference>
<dbReference type="GO" id="GO:0005634">
    <property type="term" value="C:nucleus"/>
    <property type="evidence" value="ECO:0007669"/>
    <property type="project" value="UniProtKB-SubCell"/>
</dbReference>
<evidence type="ECO:0000256" key="4">
    <source>
        <dbReference type="ARBA" id="ARBA00022801"/>
    </source>
</evidence>
<dbReference type="Gene3D" id="3.40.50.300">
    <property type="entry name" value="P-loop containing nucleotide triphosphate hydrolases"/>
    <property type="match status" value="1"/>
</dbReference>
<dbReference type="SMART" id="SM00487">
    <property type="entry name" value="DEXDc"/>
    <property type="match status" value="1"/>
</dbReference>
<evidence type="ECO:0000256" key="3">
    <source>
        <dbReference type="ARBA" id="ARBA00022741"/>
    </source>
</evidence>
<evidence type="ECO:0000256" key="1">
    <source>
        <dbReference type="ARBA" id="ARBA00004123"/>
    </source>
</evidence>
<protein>
    <submittedName>
        <fullName evidence="12">ATPase</fullName>
    </submittedName>
</protein>
<dbReference type="Pfam" id="PF00271">
    <property type="entry name" value="Helicase_C"/>
    <property type="match status" value="1"/>
</dbReference>
<dbReference type="PANTHER" id="PTHR10799">
    <property type="entry name" value="SNF2/RAD54 HELICASE FAMILY"/>
    <property type="match status" value="1"/>
</dbReference>
<comment type="subcellular location">
    <subcellularLocation>
        <location evidence="1">Nucleus</location>
    </subcellularLocation>
</comment>
<feature type="region of interest" description="Disordered" evidence="9">
    <location>
        <begin position="816"/>
        <end position="838"/>
    </location>
</feature>
<dbReference type="EMBL" id="BTGD01000008">
    <property type="protein sequence ID" value="GMM56279.1"/>
    <property type="molecule type" value="Genomic_DNA"/>
</dbReference>
<dbReference type="InterPro" id="IPR000330">
    <property type="entry name" value="SNF2_N"/>
</dbReference>
<sequence length="862" mass="98904">MASIESRVTRSARGKPQVAYLEKEESDLQADIIPSDDEDDRTASNAVEESVAPVWLQDGADEGSDVPLDSDVEEEQDDARINQLIEDNHDKAHHNESEDEEVSKEDSRMVREKLKKLDEFVHQSKVYSGIIADTLLKRSSELVDERKEEVDNKKKGVDADTNKKDVIEIQEDKKEPPVKKQKTGKRSILDFFKRKEEPVEEKASLPTKEAETTVKDETDNDIANEQPSLLENCTLKPYQMEGLNWLITLYENGLNGILADEMGLGKTLQSIALLAFIYEMDTKGPFLIAAPLSTVDNWMAEFEKFAPSLPVLKYYHRAGFAEREKLLKRFFKKTKGTGIVVTSYEIIMRDADYIMSLQWKFLIVDEGHRLKNINSKLIQELKRINTNNRLLLTGTPLQNNLAELWSLLNFILPDIFSDFEMFNKWFDFKDMDLQSNSQSLNKLINDELEKNLITNLHTILKPFLLRRLKKNVLVGLLPPKREYIVNCSMTPIQKKMYTKALDGKLKLTIFKELVKEFFSLNQEYIGRVSNKTIREFIDFKLNSNNDDQIDGDYPNDTIKDMDRLYKEHMHSELVNQRLQNMMMQLRQIVDSSYLFFFPYLHPEDLTLDDLLKTSGKLQLLQKLVIPLIQKGHKILIFSQLVKMLDLLEDWCDLNNLKSLRIDGSVDNETRKEGIKAFNSDGDDHSVYLLSTRAAGLGINLTAADTVVMFDSDWNPQVDLQAMDRCHRIGQTKPVIIYRLCCDNTIEHVILTRASNKRKLERMVIQMGRFNTLKKLAFNEGSFLKQSSNSTAKSTNKELVTELSLLLKSGESSIGFSDDSKNGNTGLTEEEIKELTDRSNGAYKEGRTIEYPHIKLFETVSGL</sequence>
<organism evidence="12 13">
    <name type="scientific">Maudiozyma humilis</name>
    <name type="common">Sour dough yeast</name>
    <name type="synonym">Kazachstania humilis</name>
    <dbReference type="NCBI Taxonomy" id="51915"/>
    <lineage>
        <taxon>Eukaryota</taxon>
        <taxon>Fungi</taxon>
        <taxon>Dikarya</taxon>
        <taxon>Ascomycota</taxon>
        <taxon>Saccharomycotina</taxon>
        <taxon>Saccharomycetes</taxon>
        <taxon>Saccharomycetales</taxon>
        <taxon>Saccharomycetaceae</taxon>
        <taxon>Maudiozyma</taxon>
    </lineage>
</organism>
<feature type="compositionally biased region" description="Basic and acidic residues" evidence="9">
    <location>
        <begin position="86"/>
        <end position="96"/>
    </location>
</feature>
<dbReference type="AlphaFoldDB" id="A0AAV5RXD8"/>
<evidence type="ECO:0000259" key="10">
    <source>
        <dbReference type="PROSITE" id="PS51192"/>
    </source>
</evidence>
<dbReference type="PROSITE" id="PS51192">
    <property type="entry name" value="HELICASE_ATP_BIND_1"/>
    <property type="match status" value="1"/>
</dbReference>
<comment type="caution">
    <text evidence="12">The sequence shown here is derived from an EMBL/GenBank/DDBJ whole genome shotgun (WGS) entry which is preliminary data.</text>
</comment>
<dbReference type="SUPFAM" id="SSF52540">
    <property type="entry name" value="P-loop containing nucleoside triphosphate hydrolases"/>
    <property type="match status" value="2"/>
</dbReference>
<dbReference type="FunFam" id="3.40.50.10810:FF:000015">
    <property type="entry name" value="lymphoid-specific helicase isoform X1"/>
    <property type="match status" value="1"/>
</dbReference>
<evidence type="ECO:0000256" key="9">
    <source>
        <dbReference type="SAM" id="MobiDB-lite"/>
    </source>
</evidence>
<dbReference type="Gene3D" id="3.40.50.10810">
    <property type="entry name" value="Tandem AAA-ATPase domain"/>
    <property type="match status" value="1"/>
</dbReference>
<keyword evidence="4" id="KW-0378">Hydrolase</keyword>
<dbReference type="Pfam" id="PF00176">
    <property type="entry name" value="SNF2-rel_dom"/>
    <property type="match status" value="1"/>
</dbReference>
<dbReference type="InterPro" id="IPR001650">
    <property type="entry name" value="Helicase_C-like"/>
</dbReference>
<keyword evidence="13" id="KW-1185">Reference proteome</keyword>
<keyword evidence="5" id="KW-0347">Helicase</keyword>
<dbReference type="InterPro" id="IPR027417">
    <property type="entry name" value="P-loop_NTPase"/>
</dbReference>
<evidence type="ECO:0000256" key="8">
    <source>
        <dbReference type="ARBA" id="ARBA00023242"/>
    </source>
</evidence>
<feature type="compositionally biased region" description="Acidic residues" evidence="9">
    <location>
        <begin position="59"/>
        <end position="77"/>
    </location>
</feature>
<proteinExistence type="inferred from homology"/>
<evidence type="ECO:0000256" key="7">
    <source>
        <dbReference type="ARBA" id="ARBA00023054"/>
    </source>
</evidence>
<feature type="domain" description="Helicase ATP-binding" evidence="10">
    <location>
        <begin position="247"/>
        <end position="414"/>
    </location>
</feature>
<dbReference type="Proteomes" id="UP001377567">
    <property type="component" value="Unassembled WGS sequence"/>
</dbReference>
<dbReference type="GO" id="GO:0004386">
    <property type="term" value="F:helicase activity"/>
    <property type="evidence" value="ECO:0007669"/>
    <property type="project" value="UniProtKB-KW"/>
</dbReference>
<gene>
    <name evidence="12" type="ORF">DAKH74_028950</name>
</gene>
<evidence type="ECO:0000313" key="13">
    <source>
        <dbReference type="Proteomes" id="UP001377567"/>
    </source>
</evidence>